<name>A0AAV8SAK6_9ROSI</name>
<dbReference type="GO" id="GO:0042651">
    <property type="term" value="C:thylakoid membrane"/>
    <property type="evidence" value="ECO:0007669"/>
    <property type="project" value="TreeGrafter"/>
</dbReference>
<gene>
    <name evidence="2" type="ORF">K2173_013680</name>
</gene>
<protein>
    <recommendedName>
        <fullName evidence="4">UVR domain-containing protein</fullName>
    </recommendedName>
</protein>
<feature type="region of interest" description="Disordered" evidence="1">
    <location>
        <begin position="1"/>
        <end position="25"/>
    </location>
</feature>
<dbReference type="AlphaFoldDB" id="A0AAV8SAK6"/>
<proteinExistence type="predicted"/>
<dbReference type="PANTHER" id="PTHR33917">
    <property type="entry name" value="PROTEIN EXECUTER 1, CHLOROPLASTIC"/>
    <property type="match status" value="1"/>
</dbReference>
<dbReference type="Proteomes" id="UP001159364">
    <property type="component" value="Linkage Group LG12"/>
</dbReference>
<evidence type="ECO:0000313" key="2">
    <source>
        <dbReference type="EMBL" id="KAJ8749073.1"/>
    </source>
</evidence>
<sequence>MAGKGGNGLLAAKTTAANKEDKDKKRLVSCSSRAGIQSQLGHAVRREDYKDAARLKVAIAAAATNDTVGRVMSHLKRALAEERYHDAASLRDNAGTGLVGWCSGISEDVHDPYGVIIRITVEHGRYVARSYSPRQLPLQLWVFLCLRYFLQRIRKVMLALYSSPTVLT</sequence>
<evidence type="ECO:0000313" key="3">
    <source>
        <dbReference type="Proteomes" id="UP001159364"/>
    </source>
</evidence>
<dbReference type="GO" id="GO:0010343">
    <property type="term" value="P:singlet oxygen-mediated programmed cell death"/>
    <property type="evidence" value="ECO:0007669"/>
    <property type="project" value="InterPro"/>
</dbReference>
<keyword evidence="3" id="KW-1185">Reference proteome</keyword>
<comment type="caution">
    <text evidence="2">The sequence shown here is derived from an EMBL/GenBank/DDBJ whole genome shotgun (WGS) entry which is preliminary data.</text>
</comment>
<evidence type="ECO:0000256" key="1">
    <source>
        <dbReference type="SAM" id="MobiDB-lite"/>
    </source>
</evidence>
<dbReference type="PANTHER" id="PTHR33917:SF3">
    <property type="entry name" value="PROTEIN EXECUTER 1, CHLOROPLASTIC"/>
    <property type="match status" value="1"/>
</dbReference>
<dbReference type="EMBL" id="JAIWQS010000012">
    <property type="protein sequence ID" value="KAJ8749073.1"/>
    <property type="molecule type" value="Genomic_DNA"/>
</dbReference>
<accession>A0AAV8SAK6</accession>
<dbReference type="InterPro" id="IPR044680">
    <property type="entry name" value="EX1/2"/>
</dbReference>
<evidence type="ECO:0008006" key="4">
    <source>
        <dbReference type="Google" id="ProtNLM"/>
    </source>
</evidence>
<reference evidence="2 3" key="1">
    <citation type="submission" date="2021-09" db="EMBL/GenBank/DDBJ databases">
        <title>Genomic insights and catalytic innovation underlie evolution of tropane alkaloids biosynthesis.</title>
        <authorList>
            <person name="Wang Y.-J."/>
            <person name="Tian T."/>
            <person name="Huang J.-P."/>
            <person name="Huang S.-X."/>
        </authorList>
    </citation>
    <scope>NUCLEOTIDE SEQUENCE [LARGE SCALE GENOMIC DNA]</scope>
    <source>
        <strain evidence="2">KIB-2018</strain>
        <tissue evidence="2">Leaf</tissue>
    </source>
</reference>
<organism evidence="2 3">
    <name type="scientific">Erythroxylum novogranatense</name>
    <dbReference type="NCBI Taxonomy" id="1862640"/>
    <lineage>
        <taxon>Eukaryota</taxon>
        <taxon>Viridiplantae</taxon>
        <taxon>Streptophyta</taxon>
        <taxon>Embryophyta</taxon>
        <taxon>Tracheophyta</taxon>
        <taxon>Spermatophyta</taxon>
        <taxon>Magnoliopsida</taxon>
        <taxon>eudicotyledons</taxon>
        <taxon>Gunneridae</taxon>
        <taxon>Pentapetalae</taxon>
        <taxon>rosids</taxon>
        <taxon>fabids</taxon>
        <taxon>Malpighiales</taxon>
        <taxon>Erythroxylaceae</taxon>
        <taxon>Erythroxylum</taxon>
    </lineage>
</organism>